<protein>
    <recommendedName>
        <fullName evidence="4">Carboxylic ester hydrolase</fullName>
        <ecNumber evidence="4">3.1.1.-</ecNumber>
    </recommendedName>
</protein>
<dbReference type="InterPro" id="IPR029058">
    <property type="entry name" value="AB_hydrolase_fold"/>
</dbReference>
<reference evidence="7" key="1">
    <citation type="journal article" date="2019" name="bioRxiv">
        <title>The Genome of the Zebra Mussel, Dreissena polymorpha: A Resource for Invasive Species Research.</title>
        <authorList>
            <person name="McCartney M.A."/>
            <person name="Auch B."/>
            <person name="Kono T."/>
            <person name="Mallez S."/>
            <person name="Zhang Y."/>
            <person name="Obille A."/>
            <person name="Becker A."/>
            <person name="Abrahante J.E."/>
            <person name="Garbe J."/>
            <person name="Badalamenti J.P."/>
            <person name="Herman A."/>
            <person name="Mangelson H."/>
            <person name="Liachko I."/>
            <person name="Sullivan S."/>
            <person name="Sone E.D."/>
            <person name="Koren S."/>
            <person name="Silverstein K.A.T."/>
            <person name="Beckman K.B."/>
            <person name="Gohl D.M."/>
        </authorList>
    </citation>
    <scope>NUCLEOTIDE SEQUENCE</scope>
    <source>
        <strain evidence="7">Duluth1</strain>
        <tissue evidence="7">Whole animal</tissue>
    </source>
</reference>
<dbReference type="Gene3D" id="3.40.50.1820">
    <property type="entry name" value="alpha/beta hydrolase"/>
    <property type="match status" value="1"/>
</dbReference>
<proteinExistence type="inferred from homology"/>
<dbReference type="SUPFAM" id="SSF53474">
    <property type="entry name" value="alpha/beta-Hydrolases"/>
    <property type="match status" value="1"/>
</dbReference>
<dbReference type="PROSITE" id="PS00122">
    <property type="entry name" value="CARBOXYLESTERASE_B_1"/>
    <property type="match status" value="1"/>
</dbReference>
<dbReference type="InterPro" id="IPR019819">
    <property type="entry name" value="Carboxylesterase_B_CS"/>
</dbReference>
<evidence type="ECO:0000256" key="4">
    <source>
        <dbReference type="RuleBase" id="RU361235"/>
    </source>
</evidence>
<keyword evidence="5" id="KW-0472">Membrane</keyword>
<dbReference type="Pfam" id="PF00135">
    <property type="entry name" value="COesterase"/>
    <property type="match status" value="1"/>
</dbReference>
<gene>
    <name evidence="7" type="ORF">DPMN_148265</name>
</gene>
<dbReference type="PROSITE" id="PS00941">
    <property type="entry name" value="CARBOXYLESTERASE_B_2"/>
    <property type="match status" value="1"/>
</dbReference>
<dbReference type="GO" id="GO:0016787">
    <property type="term" value="F:hydrolase activity"/>
    <property type="evidence" value="ECO:0007669"/>
    <property type="project" value="UniProtKB-KW"/>
</dbReference>
<sequence length="591" mass="65026">MANVFQIVFCVGLYVVLSAAQGPSVTTSYGEIRGVYGEVVYTNPAMITVHRYLGIPFANPPVGDLRFRKPERLTMLKTPYNASAFGFTCPQLGDALPKTPLESQSEDCLFLNVVVPDRSPAPDKDHAVMVFFYGGGFTTGSSTTYDAQFLAAYGNVIIVTANYRVGPFGFMSTEDENCPGNFGLWDQQLALQWVSSNIASFGGDPKRVTIFGESAGAISCSYQAMYPPNRGLFQNVITQSGTFANTLSVPVPNARKYALRLANQLGCASDNTLHAMECLRKVAWKDLNDALVLLGKTDPTFTMFSPAVDGDIVKGHPLQLLAMHQNKYMEEVEFFRSLHYLNGVNQFEGAFMFPILGNPAAKNLEESLSTFFYAIGVSPARKALVAAVVHEYKNWNRPFNTQEVPLQTVRIFGDSTFGASAVEALLMHEAGPANSYAYRFMPRPSVNIMGTPDWVPGANHADELGFVFALGMLLQQPWEVQMATHLVTYWSNFAKTGNPNTPSTPSVMWPVYNKVNMTYIELDKDAVTAKHYFLAKEHHFWNNVMALNMESMDSNKCDIPVAAAASLMTSFVSKMVAGVAMLFAALLFKAF</sequence>
<feature type="chain" id="PRO_5039763803" description="Carboxylic ester hydrolase" evidence="4">
    <location>
        <begin position="21"/>
        <end position="591"/>
    </location>
</feature>
<evidence type="ECO:0000259" key="6">
    <source>
        <dbReference type="Pfam" id="PF00135"/>
    </source>
</evidence>
<dbReference type="PANTHER" id="PTHR43903">
    <property type="entry name" value="NEUROLIGIN"/>
    <property type="match status" value="1"/>
</dbReference>
<comment type="similarity">
    <text evidence="1 4">Belongs to the type-B carboxylesterase/lipase family.</text>
</comment>
<comment type="caution">
    <text evidence="7">The sequence shown here is derived from an EMBL/GenBank/DDBJ whole genome shotgun (WGS) entry which is preliminary data.</text>
</comment>
<name>A0A9D4FAI5_DREPO</name>
<evidence type="ECO:0000256" key="1">
    <source>
        <dbReference type="ARBA" id="ARBA00005964"/>
    </source>
</evidence>
<dbReference type="InterPro" id="IPR051093">
    <property type="entry name" value="Neuroligin/BSAL"/>
</dbReference>
<feature type="signal peptide" evidence="4">
    <location>
        <begin position="1"/>
        <end position="20"/>
    </location>
</feature>
<keyword evidence="2 4" id="KW-0732">Signal</keyword>
<keyword evidence="3 4" id="KW-0378">Hydrolase</keyword>
<evidence type="ECO:0000313" key="7">
    <source>
        <dbReference type="EMBL" id="KAH3794727.1"/>
    </source>
</evidence>
<reference evidence="7" key="2">
    <citation type="submission" date="2020-11" db="EMBL/GenBank/DDBJ databases">
        <authorList>
            <person name="McCartney M.A."/>
            <person name="Auch B."/>
            <person name="Kono T."/>
            <person name="Mallez S."/>
            <person name="Becker A."/>
            <person name="Gohl D.M."/>
            <person name="Silverstein K.A.T."/>
            <person name="Koren S."/>
            <person name="Bechman K.B."/>
            <person name="Herman A."/>
            <person name="Abrahante J.E."/>
            <person name="Garbe J."/>
        </authorList>
    </citation>
    <scope>NUCLEOTIDE SEQUENCE</scope>
    <source>
        <strain evidence="7">Duluth1</strain>
        <tissue evidence="7">Whole animal</tissue>
    </source>
</reference>
<evidence type="ECO:0000256" key="5">
    <source>
        <dbReference type="SAM" id="Phobius"/>
    </source>
</evidence>
<dbReference type="InterPro" id="IPR019826">
    <property type="entry name" value="Carboxylesterase_B_AS"/>
</dbReference>
<accession>A0A9D4FAI5</accession>
<dbReference type="Proteomes" id="UP000828390">
    <property type="component" value="Unassembled WGS sequence"/>
</dbReference>
<dbReference type="OrthoDB" id="408631at2759"/>
<dbReference type="AlphaFoldDB" id="A0A9D4FAI5"/>
<evidence type="ECO:0000313" key="8">
    <source>
        <dbReference type="Proteomes" id="UP000828390"/>
    </source>
</evidence>
<dbReference type="InterPro" id="IPR002018">
    <property type="entry name" value="CarbesteraseB"/>
</dbReference>
<feature type="domain" description="Carboxylesterase type B" evidence="6">
    <location>
        <begin position="22"/>
        <end position="541"/>
    </location>
</feature>
<organism evidence="7 8">
    <name type="scientific">Dreissena polymorpha</name>
    <name type="common">Zebra mussel</name>
    <name type="synonym">Mytilus polymorpha</name>
    <dbReference type="NCBI Taxonomy" id="45954"/>
    <lineage>
        <taxon>Eukaryota</taxon>
        <taxon>Metazoa</taxon>
        <taxon>Spiralia</taxon>
        <taxon>Lophotrochozoa</taxon>
        <taxon>Mollusca</taxon>
        <taxon>Bivalvia</taxon>
        <taxon>Autobranchia</taxon>
        <taxon>Heteroconchia</taxon>
        <taxon>Euheterodonta</taxon>
        <taxon>Imparidentia</taxon>
        <taxon>Neoheterodontei</taxon>
        <taxon>Myida</taxon>
        <taxon>Dreissenoidea</taxon>
        <taxon>Dreissenidae</taxon>
        <taxon>Dreissena</taxon>
    </lineage>
</organism>
<keyword evidence="8" id="KW-1185">Reference proteome</keyword>
<keyword evidence="5" id="KW-0812">Transmembrane</keyword>
<evidence type="ECO:0000256" key="3">
    <source>
        <dbReference type="ARBA" id="ARBA00022801"/>
    </source>
</evidence>
<dbReference type="EMBL" id="JAIWYP010000007">
    <property type="protein sequence ID" value="KAH3794727.1"/>
    <property type="molecule type" value="Genomic_DNA"/>
</dbReference>
<feature type="transmembrane region" description="Helical" evidence="5">
    <location>
        <begin position="561"/>
        <end position="588"/>
    </location>
</feature>
<dbReference type="EC" id="3.1.1.-" evidence="4"/>
<keyword evidence="5" id="KW-1133">Transmembrane helix</keyword>
<evidence type="ECO:0000256" key="2">
    <source>
        <dbReference type="ARBA" id="ARBA00022729"/>
    </source>
</evidence>